<dbReference type="PANTHER" id="PTHR38166">
    <property type="entry name" value="C2H2-TYPE DOMAIN-CONTAINING PROTEIN-RELATED"/>
    <property type="match status" value="1"/>
</dbReference>
<feature type="region of interest" description="Disordered" evidence="1">
    <location>
        <begin position="16"/>
        <end position="69"/>
    </location>
</feature>
<gene>
    <name evidence="3" type="ORF">B0T25DRAFT_537440</name>
</gene>
<evidence type="ECO:0000313" key="4">
    <source>
        <dbReference type="Proteomes" id="UP001275084"/>
    </source>
</evidence>
<dbReference type="PROSITE" id="PS50888">
    <property type="entry name" value="BHLH"/>
    <property type="match status" value="1"/>
</dbReference>
<feature type="domain" description="BHLH" evidence="2">
    <location>
        <begin position="274"/>
        <end position="336"/>
    </location>
</feature>
<dbReference type="Pfam" id="PF00010">
    <property type="entry name" value="HLH"/>
    <property type="match status" value="1"/>
</dbReference>
<dbReference type="InterPro" id="IPR011598">
    <property type="entry name" value="bHLH_dom"/>
</dbReference>
<dbReference type="InterPro" id="IPR036638">
    <property type="entry name" value="HLH_DNA-bd_sf"/>
</dbReference>
<reference evidence="3" key="1">
    <citation type="journal article" date="2023" name="Mol. Phylogenet. Evol.">
        <title>Genome-scale phylogeny and comparative genomics of the fungal order Sordariales.</title>
        <authorList>
            <person name="Hensen N."/>
            <person name="Bonometti L."/>
            <person name="Westerberg I."/>
            <person name="Brannstrom I.O."/>
            <person name="Guillou S."/>
            <person name="Cros-Aarteil S."/>
            <person name="Calhoun S."/>
            <person name="Haridas S."/>
            <person name="Kuo A."/>
            <person name="Mondo S."/>
            <person name="Pangilinan J."/>
            <person name="Riley R."/>
            <person name="LaButti K."/>
            <person name="Andreopoulos B."/>
            <person name="Lipzen A."/>
            <person name="Chen C."/>
            <person name="Yan M."/>
            <person name="Daum C."/>
            <person name="Ng V."/>
            <person name="Clum A."/>
            <person name="Steindorff A."/>
            <person name="Ohm R.A."/>
            <person name="Martin F."/>
            <person name="Silar P."/>
            <person name="Natvig D.O."/>
            <person name="Lalanne C."/>
            <person name="Gautier V."/>
            <person name="Ament-Velasquez S.L."/>
            <person name="Kruys A."/>
            <person name="Hutchinson M.I."/>
            <person name="Powell A.J."/>
            <person name="Barry K."/>
            <person name="Miller A.N."/>
            <person name="Grigoriev I.V."/>
            <person name="Debuchy R."/>
            <person name="Gladieux P."/>
            <person name="Hiltunen Thoren M."/>
            <person name="Johannesson H."/>
        </authorList>
    </citation>
    <scope>NUCLEOTIDE SEQUENCE</scope>
    <source>
        <strain evidence="3">CBS 955.72</strain>
    </source>
</reference>
<dbReference type="GO" id="GO:0046983">
    <property type="term" value="F:protein dimerization activity"/>
    <property type="evidence" value="ECO:0007669"/>
    <property type="project" value="InterPro"/>
</dbReference>
<feature type="region of interest" description="Disordered" evidence="1">
    <location>
        <begin position="492"/>
        <end position="575"/>
    </location>
</feature>
<dbReference type="Proteomes" id="UP001275084">
    <property type="component" value="Unassembled WGS sequence"/>
</dbReference>
<feature type="compositionally biased region" description="Low complexity" evidence="1">
    <location>
        <begin position="134"/>
        <end position="145"/>
    </location>
</feature>
<feature type="compositionally biased region" description="Basic residues" evidence="1">
    <location>
        <begin position="773"/>
        <end position="782"/>
    </location>
</feature>
<accession>A0AAJ0HKY6</accession>
<evidence type="ECO:0000256" key="1">
    <source>
        <dbReference type="SAM" id="MobiDB-lite"/>
    </source>
</evidence>
<name>A0AAJ0HKY6_9PEZI</name>
<feature type="compositionally biased region" description="Acidic residues" evidence="1">
    <location>
        <begin position="532"/>
        <end position="549"/>
    </location>
</feature>
<dbReference type="AlphaFoldDB" id="A0AAJ0HKY6"/>
<feature type="compositionally biased region" description="Basic residues" evidence="1">
    <location>
        <begin position="172"/>
        <end position="181"/>
    </location>
</feature>
<feature type="compositionally biased region" description="Polar residues" evidence="1">
    <location>
        <begin position="241"/>
        <end position="254"/>
    </location>
</feature>
<dbReference type="EMBL" id="JAUIQD010000003">
    <property type="protein sequence ID" value="KAK3356797.1"/>
    <property type="molecule type" value="Genomic_DNA"/>
</dbReference>
<feature type="region of interest" description="Disordered" evidence="1">
    <location>
        <begin position="763"/>
        <end position="840"/>
    </location>
</feature>
<feature type="compositionally biased region" description="Low complexity" evidence="1">
    <location>
        <begin position="813"/>
        <end position="832"/>
    </location>
</feature>
<keyword evidence="4" id="KW-1185">Reference proteome</keyword>
<feature type="compositionally biased region" description="Low complexity" evidence="1">
    <location>
        <begin position="200"/>
        <end position="212"/>
    </location>
</feature>
<organism evidence="3 4">
    <name type="scientific">Lasiosphaeria hispida</name>
    <dbReference type="NCBI Taxonomy" id="260671"/>
    <lineage>
        <taxon>Eukaryota</taxon>
        <taxon>Fungi</taxon>
        <taxon>Dikarya</taxon>
        <taxon>Ascomycota</taxon>
        <taxon>Pezizomycotina</taxon>
        <taxon>Sordariomycetes</taxon>
        <taxon>Sordariomycetidae</taxon>
        <taxon>Sordariales</taxon>
        <taxon>Lasiosphaeriaceae</taxon>
        <taxon>Lasiosphaeria</taxon>
    </lineage>
</organism>
<dbReference type="SMART" id="SM00353">
    <property type="entry name" value="HLH"/>
    <property type="match status" value="1"/>
</dbReference>
<proteinExistence type="predicted"/>
<feature type="compositionally biased region" description="Polar residues" evidence="1">
    <location>
        <begin position="105"/>
        <end position="125"/>
    </location>
</feature>
<protein>
    <recommendedName>
        <fullName evidence="2">BHLH domain-containing protein</fullName>
    </recommendedName>
</protein>
<feature type="compositionally biased region" description="Polar residues" evidence="1">
    <location>
        <begin position="182"/>
        <end position="193"/>
    </location>
</feature>
<feature type="region of interest" description="Disordered" evidence="1">
    <location>
        <begin position="105"/>
        <end position="272"/>
    </location>
</feature>
<sequence length="1025" mass="110757">MSDLLLPASAAMAGQYPGMLNTHEPASDHEASEGKVPVPPSNKPAPSHPQGTHELSLGKDPDLPPEPHVVRYDSWSIMRRAFSQPERTNTNTSIGTTISLFSPSERTGTFASTATNNTDYESASLSDDPEDQDASASRRNASAGSTPTPTSIAIKNADPPSIQGASSPSASPRKHSSRRTGKMSSPSSRQNSFGPRRHAIPGPIHPGAIPIHQRGLNIPASSPLQSIVDDATDHSSHSDSCQNSDAGSNASGPSAHQCDRTEQPHQGEQSEELRVRAGHNLLEEQYRKRLHEKFEQLLNDLPGMGIDDSGKTSTAQQGRLSRAEILTWAGQCIRRLQDDAADREVEQAVLPTQGPLGSVDQLVTEDMTIKSEAADHGSCGDMESAGQDFETAFNGEDEMIDEPYTSEPSDISDFTYDYGASSSPNSDEKLVQDVCEKLLKNVFGVDIYDLATTGIFEEVYNSIRQCLEEISCLIPANHLTAFCPSVNELGRDSTGSNHIPIRPAADGSGQEGKNSGGGGGDKGIRRKRPSNDGDDFGDDGDDGDDDPGDDGPSGNKRPRTDKPGLSCPFRKRNPTRFNVRDHQSCAVQSFPDMSLLKRHIKLFHQQSRPIGAYTCQRCKRTYESQTALDSHVNVSSDRVCTFHEVPSSQDPEDGIDSKTEEALNGRRANAKINEWDLLWKTLFGDPLNIPGPEFVPPVELDEVKAHICAKGFLEDLHEKFKAEGLKFLKSGPAVNVDQHATNMLQICIGQFVQGVDNCRRERTITTNQSQQRKAPRRTKTKVAQKPANLAQESTGLSHLSLPQAPHTHNGVYVGESNGNSPSSSGGASSVESWAHVGSDSTIRPPNLDFGVPNLGMHPQPSGYPEQPNANPLLDQVAMNGNGNPSDSTQTLAYLNGWNHQRGPSTDSAVAGLTGMDLQPNNILVNNIPQTQMRFRGTQGLFQPPHTNLYQPHHQHQNQRPQQVGGYMGAMGPPQGRARYPAQAVGQQPIDPNMAAIAIDQSLNQNLFPYSSPMGDGGLGFPPAQG</sequence>
<comment type="caution">
    <text evidence="3">The sequence shown here is derived from an EMBL/GenBank/DDBJ whole genome shotgun (WGS) entry which is preliminary data.</text>
</comment>
<dbReference type="PANTHER" id="PTHR38166:SF1">
    <property type="entry name" value="C2H2-TYPE DOMAIN-CONTAINING PROTEIN"/>
    <property type="match status" value="1"/>
</dbReference>
<reference evidence="3" key="2">
    <citation type="submission" date="2023-06" db="EMBL/GenBank/DDBJ databases">
        <authorList>
            <consortium name="Lawrence Berkeley National Laboratory"/>
            <person name="Haridas S."/>
            <person name="Hensen N."/>
            <person name="Bonometti L."/>
            <person name="Westerberg I."/>
            <person name="Brannstrom I.O."/>
            <person name="Guillou S."/>
            <person name="Cros-Aarteil S."/>
            <person name="Calhoun S."/>
            <person name="Kuo A."/>
            <person name="Mondo S."/>
            <person name="Pangilinan J."/>
            <person name="Riley R."/>
            <person name="Labutti K."/>
            <person name="Andreopoulos B."/>
            <person name="Lipzen A."/>
            <person name="Chen C."/>
            <person name="Yanf M."/>
            <person name="Daum C."/>
            <person name="Ng V."/>
            <person name="Clum A."/>
            <person name="Steindorff A."/>
            <person name="Ohm R."/>
            <person name="Martin F."/>
            <person name="Silar P."/>
            <person name="Natvig D."/>
            <person name="Lalanne C."/>
            <person name="Gautier V."/>
            <person name="Ament-Velasquez S.L."/>
            <person name="Kruys A."/>
            <person name="Hutchinson M.I."/>
            <person name="Powell A.J."/>
            <person name="Barry K."/>
            <person name="Miller A.N."/>
            <person name="Grigoriev I.V."/>
            <person name="Debuchy R."/>
            <person name="Gladieux P."/>
            <person name="Thoren M.H."/>
            <person name="Johannesson H."/>
        </authorList>
    </citation>
    <scope>NUCLEOTIDE SEQUENCE</scope>
    <source>
        <strain evidence="3">CBS 955.72</strain>
    </source>
</reference>
<evidence type="ECO:0000313" key="3">
    <source>
        <dbReference type="EMBL" id="KAK3356797.1"/>
    </source>
</evidence>
<dbReference type="SUPFAM" id="SSF47459">
    <property type="entry name" value="HLH, helix-loop-helix DNA-binding domain"/>
    <property type="match status" value="1"/>
</dbReference>
<evidence type="ECO:0000259" key="2">
    <source>
        <dbReference type="PROSITE" id="PS50888"/>
    </source>
</evidence>
<dbReference type="Gene3D" id="4.10.280.10">
    <property type="entry name" value="Helix-loop-helix DNA-binding domain"/>
    <property type="match status" value="1"/>
</dbReference>
<feature type="compositionally biased region" description="Pro residues" evidence="1">
    <location>
        <begin position="37"/>
        <end position="47"/>
    </location>
</feature>